<evidence type="ECO:0000313" key="1">
    <source>
        <dbReference type="EMBL" id="MDR7167319.1"/>
    </source>
</evidence>
<accession>A0ABU1XA38</accession>
<organism evidence="1 2">
    <name type="scientific">Nocardia kruczakiae</name>
    <dbReference type="NCBI Taxonomy" id="261477"/>
    <lineage>
        <taxon>Bacteria</taxon>
        <taxon>Bacillati</taxon>
        <taxon>Actinomycetota</taxon>
        <taxon>Actinomycetes</taxon>
        <taxon>Mycobacteriales</taxon>
        <taxon>Nocardiaceae</taxon>
        <taxon>Nocardia</taxon>
    </lineage>
</organism>
<protein>
    <submittedName>
        <fullName evidence="1">Uncharacterized protein</fullName>
    </submittedName>
</protein>
<proteinExistence type="predicted"/>
<dbReference type="RefSeq" id="WP_310399069.1">
    <property type="nucleotide sequence ID" value="NZ_JAVDWW010000001.1"/>
</dbReference>
<dbReference type="EMBL" id="JAVDWW010000001">
    <property type="protein sequence ID" value="MDR7167319.1"/>
    <property type="molecule type" value="Genomic_DNA"/>
</dbReference>
<comment type="caution">
    <text evidence="1">The sequence shown here is derived from an EMBL/GenBank/DDBJ whole genome shotgun (WGS) entry which is preliminary data.</text>
</comment>
<evidence type="ECO:0000313" key="2">
    <source>
        <dbReference type="Proteomes" id="UP001251217"/>
    </source>
</evidence>
<gene>
    <name evidence="1" type="ORF">J2W56_001037</name>
</gene>
<dbReference type="Proteomes" id="UP001251217">
    <property type="component" value="Unassembled WGS sequence"/>
</dbReference>
<reference evidence="1 2" key="1">
    <citation type="submission" date="2023-07" db="EMBL/GenBank/DDBJ databases">
        <title>Sorghum-associated microbial communities from plants grown in Nebraska, USA.</title>
        <authorList>
            <person name="Schachtman D."/>
        </authorList>
    </citation>
    <scope>NUCLEOTIDE SEQUENCE [LARGE SCALE GENOMIC DNA]</scope>
    <source>
        <strain evidence="1 2">4272</strain>
    </source>
</reference>
<name>A0ABU1XA38_9NOCA</name>
<sequence length="53" mass="6028">MDVATLIRHPPRPRDAVPREHVGCQAQRVADAVLTALARVQPLVDPWWVRISY</sequence>
<keyword evidence="2" id="KW-1185">Reference proteome</keyword>